<protein>
    <submittedName>
        <fullName evidence="1">Uncharacterized protein</fullName>
    </submittedName>
</protein>
<dbReference type="RefSeq" id="WP_119117796.1">
    <property type="nucleotide sequence ID" value="NZ_QWVS01000026.1"/>
</dbReference>
<dbReference type="AlphaFoldDB" id="A0A398B355"/>
<reference evidence="1 2" key="1">
    <citation type="submission" date="2018-08" db="EMBL/GenBank/DDBJ databases">
        <title>Bacillus jemisoniae sp. nov., Bacillus chryseoplanitiae sp. nov., Bacillus resnikiae sp. nov., and Bacillus frankliniae sp. nov., isolated from Viking spacecraft and associated surfaces.</title>
        <authorList>
            <person name="Seuylemezian A."/>
            <person name="Vaishampayan P."/>
        </authorList>
    </citation>
    <scope>NUCLEOTIDE SEQUENCE [LARGE SCALE GENOMIC DNA]</scope>
    <source>
        <strain evidence="1 2">MA001</strain>
    </source>
</reference>
<dbReference type="EMBL" id="QWVS01000026">
    <property type="protein sequence ID" value="RID84295.1"/>
    <property type="molecule type" value="Genomic_DNA"/>
</dbReference>
<dbReference type="Proteomes" id="UP000266016">
    <property type="component" value="Unassembled WGS sequence"/>
</dbReference>
<organism evidence="1 2">
    <name type="scientific">Peribacillus asahii</name>
    <dbReference type="NCBI Taxonomy" id="228899"/>
    <lineage>
        <taxon>Bacteria</taxon>
        <taxon>Bacillati</taxon>
        <taxon>Bacillota</taxon>
        <taxon>Bacilli</taxon>
        <taxon>Bacillales</taxon>
        <taxon>Bacillaceae</taxon>
        <taxon>Peribacillus</taxon>
    </lineage>
</organism>
<name>A0A398B355_9BACI</name>
<comment type="caution">
    <text evidence="1">The sequence shown here is derived from an EMBL/GenBank/DDBJ whole genome shotgun (WGS) entry which is preliminary data.</text>
</comment>
<sequence length="214" mass="24276">MSIQGVILSLTVLLSGTHIDVQETHPIMKFEEINAQQVSVSSKLSPKQAKAVIGKKATATVEAIKNKNMKQLKTMIHPDKGVRFSPYTYVDKKSDLVFKPSQIGKLPTSKTVYTWGAYDGSGNPIKATFNQYYRKFIYDHDYKNIKKVGYNQTIGKGNTVNNIRKVYPNSIVVEYYFGGTKKYSGMDWSSLKLVYEKKGSKWYLVGIVHDEWTI</sequence>
<keyword evidence="2" id="KW-1185">Reference proteome</keyword>
<evidence type="ECO:0000313" key="2">
    <source>
        <dbReference type="Proteomes" id="UP000266016"/>
    </source>
</evidence>
<evidence type="ECO:0000313" key="1">
    <source>
        <dbReference type="EMBL" id="RID84295.1"/>
    </source>
</evidence>
<gene>
    <name evidence="1" type="ORF">D1953_13870</name>
</gene>
<proteinExistence type="predicted"/>
<accession>A0A398B355</accession>